<accession>A0A1R4GYQ7</accession>
<evidence type="ECO:0000259" key="1">
    <source>
        <dbReference type="Pfam" id="PF01850"/>
    </source>
</evidence>
<keyword evidence="3" id="KW-1185">Reference proteome</keyword>
<dbReference type="OrthoDB" id="32974at2"/>
<gene>
    <name evidence="2" type="ORF">CRENPOLYSF2_1030008</name>
</gene>
<reference evidence="3" key="1">
    <citation type="submission" date="2017-02" db="EMBL/GenBank/DDBJ databases">
        <authorList>
            <person name="Daims H."/>
        </authorList>
    </citation>
    <scope>NUCLEOTIDE SEQUENCE [LARGE SCALE GENOMIC DNA]</scope>
</reference>
<evidence type="ECO:0000313" key="2">
    <source>
        <dbReference type="EMBL" id="SJM89124.1"/>
    </source>
</evidence>
<feature type="domain" description="PIN" evidence="1">
    <location>
        <begin position="4"/>
        <end position="126"/>
    </location>
</feature>
<dbReference type="Proteomes" id="UP000195442">
    <property type="component" value="Unassembled WGS sequence"/>
</dbReference>
<protein>
    <submittedName>
        <fullName evidence="2">PilT domain-containing protein</fullName>
    </submittedName>
</protein>
<dbReference type="InterPro" id="IPR002716">
    <property type="entry name" value="PIN_dom"/>
</dbReference>
<dbReference type="RefSeq" id="WP_087145486.1">
    <property type="nucleotide sequence ID" value="NZ_FUKJ01000006.1"/>
</dbReference>
<sequence>MIGLDTNVLVRYVLRDDVQQAEVVDKLIEKCIAERVLIVISLLTIQETEWVLRACAKIDKSSIIALFKALLESADILIETEDILEEALLHFENGNADFSDCLMVAQYQHMACDHMVTFDSKAAKMEGAILLT</sequence>
<dbReference type="Pfam" id="PF01850">
    <property type="entry name" value="PIN"/>
    <property type="match status" value="1"/>
</dbReference>
<dbReference type="InterPro" id="IPR029060">
    <property type="entry name" value="PIN-like_dom_sf"/>
</dbReference>
<dbReference type="AlphaFoldDB" id="A0A1R4GYQ7"/>
<dbReference type="Gene3D" id="3.40.50.1010">
    <property type="entry name" value="5'-nuclease"/>
    <property type="match status" value="1"/>
</dbReference>
<organism evidence="2 3">
    <name type="scientific">Crenothrix polyspora</name>
    <dbReference type="NCBI Taxonomy" id="360316"/>
    <lineage>
        <taxon>Bacteria</taxon>
        <taxon>Pseudomonadati</taxon>
        <taxon>Pseudomonadota</taxon>
        <taxon>Gammaproteobacteria</taxon>
        <taxon>Methylococcales</taxon>
        <taxon>Crenotrichaceae</taxon>
        <taxon>Crenothrix</taxon>
    </lineage>
</organism>
<dbReference type="CDD" id="cd18683">
    <property type="entry name" value="PIN_VapC-like"/>
    <property type="match status" value="1"/>
</dbReference>
<proteinExistence type="predicted"/>
<dbReference type="SUPFAM" id="SSF88723">
    <property type="entry name" value="PIN domain-like"/>
    <property type="match status" value="1"/>
</dbReference>
<name>A0A1R4GYQ7_9GAMM</name>
<evidence type="ECO:0000313" key="3">
    <source>
        <dbReference type="Proteomes" id="UP000195442"/>
    </source>
</evidence>
<dbReference type="EMBL" id="FUKJ01000006">
    <property type="protein sequence ID" value="SJM89124.1"/>
    <property type="molecule type" value="Genomic_DNA"/>
</dbReference>